<dbReference type="Pfam" id="PF03998">
    <property type="entry name" value="Utp11"/>
    <property type="match status" value="1"/>
</dbReference>
<reference evidence="7 8" key="1">
    <citation type="submission" date="2019-01" db="EMBL/GenBank/DDBJ databases">
        <authorList>
            <person name="Ferrante I. M."/>
        </authorList>
    </citation>
    <scope>NUCLEOTIDE SEQUENCE [LARGE SCALE GENOMIC DNA]</scope>
    <source>
        <strain evidence="7 8">B856</strain>
    </source>
</reference>
<dbReference type="Proteomes" id="UP000291116">
    <property type="component" value="Unassembled WGS sequence"/>
</dbReference>
<proteinExistence type="inferred from homology"/>
<protein>
    <recommendedName>
        <fullName evidence="5">U3 small nucleolar RNA-associated protein 11</fullName>
        <shortName evidence="5">U3 snoRNA-associated protein 11</shortName>
    </recommendedName>
</protein>
<evidence type="ECO:0000313" key="7">
    <source>
        <dbReference type="EMBL" id="VEU42579.1"/>
    </source>
</evidence>
<keyword evidence="8" id="KW-1185">Reference proteome</keyword>
<comment type="function">
    <text evidence="5">Involved in nucleolar processing of pre-18S ribosomal RNA.</text>
</comment>
<dbReference type="PIRSF" id="PIRSF015952">
    <property type="entry name" value="U3snoRNP11"/>
    <property type="match status" value="1"/>
</dbReference>
<comment type="subunit">
    <text evidence="5">Component of the ribosomal small subunit (SSU) processome.</text>
</comment>
<dbReference type="OrthoDB" id="29058at2759"/>
<comment type="similarity">
    <text evidence="2 5">Belongs to the UTP11 family.</text>
</comment>
<accession>A0A448ZKL8</accession>
<evidence type="ECO:0000313" key="8">
    <source>
        <dbReference type="Proteomes" id="UP000291116"/>
    </source>
</evidence>
<evidence type="ECO:0000256" key="2">
    <source>
        <dbReference type="ARBA" id="ARBA00008105"/>
    </source>
</evidence>
<keyword evidence="4 5" id="KW-0539">Nucleus</keyword>
<dbReference type="PANTHER" id="PTHR12838:SF0">
    <property type="entry name" value="U3 SMALL NUCLEOLAR RNA-ASSOCIATED PROTEIN 11-RELATED"/>
    <property type="match status" value="1"/>
</dbReference>
<evidence type="ECO:0000256" key="3">
    <source>
        <dbReference type="ARBA" id="ARBA00022552"/>
    </source>
</evidence>
<dbReference type="InterPro" id="IPR007144">
    <property type="entry name" value="SSU_processome_Utp11"/>
</dbReference>
<evidence type="ECO:0000256" key="6">
    <source>
        <dbReference type="SAM" id="MobiDB-lite"/>
    </source>
</evidence>
<keyword evidence="3 5" id="KW-0698">rRNA processing</keyword>
<dbReference type="GO" id="GO:0032040">
    <property type="term" value="C:small-subunit processome"/>
    <property type="evidence" value="ECO:0007669"/>
    <property type="project" value="UniProtKB-UniRule"/>
</dbReference>
<comment type="subcellular location">
    <subcellularLocation>
        <location evidence="1 5">Nucleus</location>
        <location evidence="1 5">Nucleolus</location>
    </subcellularLocation>
</comment>
<evidence type="ECO:0000256" key="1">
    <source>
        <dbReference type="ARBA" id="ARBA00004604"/>
    </source>
</evidence>
<feature type="region of interest" description="Disordered" evidence="6">
    <location>
        <begin position="257"/>
        <end position="283"/>
    </location>
</feature>
<dbReference type="EMBL" id="CAACVS010000454">
    <property type="protein sequence ID" value="VEU42579.1"/>
    <property type="molecule type" value="Genomic_DNA"/>
</dbReference>
<dbReference type="GO" id="GO:0006364">
    <property type="term" value="P:rRNA processing"/>
    <property type="evidence" value="ECO:0007669"/>
    <property type="project" value="UniProtKB-UniRule"/>
</dbReference>
<gene>
    <name evidence="7" type="ORF">PSNMU_V1.4_AUG-EV-PASAV3_0095520</name>
</gene>
<evidence type="ECO:0000256" key="4">
    <source>
        <dbReference type="ARBA" id="ARBA00023242"/>
    </source>
</evidence>
<organism evidence="7 8">
    <name type="scientific">Pseudo-nitzschia multistriata</name>
    <dbReference type="NCBI Taxonomy" id="183589"/>
    <lineage>
        <taxon>Eukaryota</taxon>
        <taxon>Sar</taxon>
        <taxon>Stramenopiles</taxon>
        <taxon>Ochrophyta</taxon>
        <taxon>Bacillariophyta</taxon>
        <taxon>Bacillariophyceae</taxon>
        <taxon>Bacillariophycidae</taxon>
        <taxon>Bacillariales</taxon>
        <taxon>Bacillariaceae</taxon>
        <taxon>Pseudo-nitzschia</taxon>
    </lineage>
</organism>
<sequence length="283" mass="33131">MSSLRNAVKRIAHKERSQPVDRQHLGILEKKKDYKQRAIDYHRKEDRIKAMKQKASMKNPDEFYFAMHNSKVENGKHRSTDDYRELSPDLVKVMKDQDLSYVRMQKQKDLKKAEKLQASLHLLNSDSADSVKAKRSHTVFVESGKAAKEFDVADHFGTIPEFAGRTFNRLRKSEIEKLAKERMGVNDDDDIDDDYNETKPKFTVEQLIKMKKAERKQAKKLAKARAGAYREMEARRERAENMQKAEAHLITEKLVAGKGRKRKIKTSEDGRPAQYKWRRKRLK</sequence>
<name>A0A448ZKL8_9STRA</name>
<dbReference type="AlphaFoldDB" id="A0A448ZKL8"/>
<evidence type="ECO:0000256" key="5">
    <source>
        <dbReference type="PIRNR" id="PIRNR015952"/>
    </source>
</evidence>
<feature type="region of interest" description="Disordered" evidence="6">
    <location>
        <begin position="1"/>
        <end position="22"/>
    </location>
</feature>
<dbReference type="PANTHER" id="PTHR12838">
    <property type="entry name" value="U3 SMALL NUCLEOLAR RNA-ASSOCIATED PROTEIN 11"/>
    <property type="match status" value="1"/>
</dbReference>